<reference evidence="2" key="1">
    <citation type="journal article" date="2023" name="Science">
        <title>Elucidation of the pathway for biosynthesis of saponin adjuvants from the soapbark tree.</title>
        <authorList>
            <person name="Reed J."/>
            <person name="Orme A."/>
            <person name="El-Demerdash A."/>
            <person name="Owen C."/>
            <person name="Martin L.B.B."/>
            <person name="Misra R.C."/>
            <person name="Kikuchi S."/>
            <person name="Rejzek M."/>
            <person name="Martin A.C."/>
            <person name="Harkess A."/>
            <person name="Leebens-Mack J."/>
            <person name="Louveau T."/>
            <person name="Stephenson M.J."/>
            <person name="Osbourn A."/>
        </authorList>
    </citation>
    <scope>NUCLEOTIDE SEQUENCE</scope>
    <source>
        <strain evidence="2">S10</strain>
    </source>
</reference>
<feature type="compositionally biased region" description="Pro residues" evidence="1">
    <location>
        <begin position="40"/>
        <end position="57"/>
    </location>
</feature>
<dbReference type="KEGG" id="qsa:O6P43_009296"/>
<organism evidence="2 3">
    <name type="scientific">Quillaja saponaria</name>
    <name type="common">Soap bark tree</name>
    <dbReference type="NCBI Taxonomy" id="32244"/>
    <lineage>
        <taxon>Eukaryota</taxon>
        <taxon>Viridiplantae</taxon>
        <taxon>Streptophyta</taxon>
        <taxon>Embryophyta</taxon>
        <taxon>Tracheophyta</taxon>
        <taxon>Spermatophyta</taxon>
        <taxon>Magnoliopsida</taxon>
        <taxon>eudicotyledons</taxon>
        <taxon>Gunneridae</taxon>
        <taxon>Pentapetalae</taxon>
        <taxon>rosids</taxon>
        <taxon>fabids</taxon>
        <taxon>Fabales</taxon>
        <taxon>Quillajaceae</taxon>
        <taxon>Quillaja</taxon>
    </lineage>
</organism>
<dbReference type="Proteomes" id="UP001163823">
    <property type="component" value="Chromosome 4"/>
</dbReference>
<comment type="caution">
    <text evidence="2">The sequence shown here is derived from an EMBL/GenBank/DDBJ whole genome shotgun (WGS) entry which is preliminary data.</text>
</comment>
<protein>
    <submittedName>
        <fullName evidence="2">Chloroplastic group IIA intron splicing facilitator CRS1, chloroplastic</fullName>
    </submittedName>
</protein>
<evidence type="ECO:0000313" key="3">
    <source>
        <dbReference type="Proteomes" id="UP001163823"/>
    </source>
</evidence>
<evidence type="ECO:0000256" key="1">
    <source>
        <dbReference type="SAM" id="MobiDB-lite"/>
    </source>
</evidence>
<sequence length="211" mass="23533">MAAILFNSLHPHLCSNPCFLQFHPNTSLFSYTNISSSLSPNPPKNPKPNHPPNPLPLPSTANNSNVSVSIGSISPSADAVIKVPTAPWMKGPLLLQSDEVIDLSKSNAKKSFRKGKLGNSDDKELIEKESGVRGKKAMNKIVESIEKLQKTKNSNVPQKKSTEFQFGDYMERNEEKEDLRTRGKMPWEKDDRIVFRRTKKEKDDIGCGIDS</sequence>
<feature type="region of interest" description="Disordered" evidence="1">
    <location>
        <begin position="37"/>
        <end position="63"/>
    </location>
</feature>
<proteinExistence type="predicted"/>
<evidence type="ECO:0000313" key="2">
    <source>
        <dbReference type="EMBL" id="KAJ7971235.1"/>
    </source>
</evidence>
<dbReference type="EMBL" id="JARAOO010000004">
    <property type="protein sequence ID" value="KAJ7971235.1"/>
    <property type="molecule type" value="Genomic_DNA"/>
</dbReference>
<accession>A0AAD7PXY2</accession>
<keyword evidence="3" id="KW-1185">Reference proteome</keyword>
<dbReference type="AlphaFoldDB" id="A0AAD7PXY2"/>
<gene>
    <name evidence="2" type="ORF">O6P43_009296</name>
</gene>
<name>A0AAD7PXY2_QUISA</name>